<feature type="signal peptide" evidence="1">
    <location>
        <begin position="1"/>
        <end position="36"/>
    </location>
</feature>
<proteinExistence type="predicted"/>
<dbReference type="EMBL" id="RHFK02000003">
    <property type="protein sequence ID" value="TWW78449.1"/>
    <property type="molecule type" value="Genomic_DNA"/>
</dbReference>
<protein>
    <submittedName>
        <fullName evidence="2">Attractin-like protein 1</fullName>
    </submittedName>
</protein>
<keyword evidence="1" id="KW-0732">Signal</keyword>
<evidence type="ECO:0000313" key="3">
    <source>
        <dbReference type="Proteomes" id="UP000324091"/>
    </source>
</evidence>
<feature type="chain" id="PRO_5022730126" evidence="1">
    <location>
        <begin position="37"/>
        <end position="109"/>
    </location>
</feature>
<evidence type="ECO:0000313" key="2">
    <source>
        <dbReference type="EMBL" id="TWW78449.1"/>
    </source>
</evidence>
<evidence type="ECO:0000256" key="1">
    <source>
        <dbReference type="SAM" id="SignalP"/>
    </source>
</evidence>
<gene>
    <name evidence="2" type="ORF">D4764_11G0005700</name>
</gene>
<dbReference type="AlphaFoldDB" id="A0A5C6PHQ3"/>
<dbReference type="Gene3D" id="2.10.25.10">
    <property type="entry name" value="Laminin"/>
    <property type="match status" value="1"/>
</dbReference>
<name>A0A5C6PHQ3_9TELE</name>
<dbReference type="Proteomes" id="UP000324091">
    <property type="component" value="Chromosome 11"/>
</dbReference>
<comment type="caution">
    <text evidence="2">The sequence shown here is derived from an EMBL/GenBank/DDBJ whole genome shotgun (WGS) entry which is preliminary data.</text>
</comment>
<accession>A0A5C6PHQ3</accession>
<reference evidence="2 3" key="1">
    <citation type="submission" date="2019-04" db="EMBL/GenBank/DDBJ databases">
        <title>Chromosome genome assembly for Takifugu flavidus.</title>
        <authorList>
            <person name="Xiao S."/>
        </authorList>
    </citation>
    <scope>NUCLEOTIDE SEQUENCE [LARGE SCALE GENOMIC DNA]</scope>
    <source>
        <strain evidence="2">HTHZ2018</strain>
        <tissue evidence="2">Muscle</tissue>
    </source>
</reference>
<sequence length="109" mass="11332">MDGAVGISPCKSPKGSVRRGYLGVCVALCLVLRSEATSPAKSCDKSCYSGTCTNGTCECDYGWVGDQCQHCQGRFKVVLPAHYSSAAPREGGLGSDTVSAVTARAMSLF</sequence>
<organism evidence="2 3">
    <name type="scientific">Takifugu flavidus</name>
    <name type="common">sansaifugu</name>
    <dbReference type="NCBI Taxonomy" id="433684"/>
    <lineage>
        <taxon>Eukaryota</taxon>
        <taxon>Metazoa</taxon>
        <taxon>Chordata</taxon>
        <taxon>Craniata</taxon>
        <taxon>Vertebrata</taxon>
        <taxon>Euteleostomi</taxon>
        <taxon>Actinopterygii</taxon>
        <taxon>Neopterygii</taxon>
        <taxon>Teleostei</taxon>
        <taxon>Neoteleostei</taxon>
        <taxon>Acanthomorphata</taxon>
        <taxon>Eupercaria</taxon>
        <taxon>Tetraodontiformes</taxon>
        <taxon>Tetradontoidea</taxon>
        <taxon>Tetraodontidae</taxon>
        <taxon>Takifugu</taxon>
    </lineage>
</organism>
<keyword evidence="3" id="KW-1185">Reference proteome</keyword>